<comment type="caution">
    <text evidence="7">The sequence shown here is derived from an EMBL/GenBank/DDBJ whole genome shotgun (WGS) entry which is preliminary data.</text>
</comment>
<feature type="compositionally biased region" description="Acidic residues" evidence="5">
    <location>
        <begin position="310"/>
        <end position="324"/>
    </location>
</feature>
<dbReference type="InterPro" id="IPR012890">
    <property type="entry name" value="GCFC2-like"/>
</dbReference>
<sequence>MDLAPHYRDNHRSPEPSLSNPTMSSAKSRNFRRRGGDSEPNDDDSNDTPSTTTTTTTTTLSSKPPSSSKPKKPQAPKLLSFADDETETPPPRSSSSKPHRSATTTTSTTKPSSKPSSTHKITTHRDRISHSSSPSLPSNVQPQAGFYTKEALLELQKNTRTLVSSSAASRASSSDSKPNSEPVIVLKGMLKPSASASEPNARDDSDSEGGKEEAEDKLGISNGSGSFYPDEETIKAIRAKRERLRQARPAAPDFISLDGGSNHGAAEGLSDEEPEFRGRIAMFGEKLEGGKKGVFEDVDERFNKGNAARDDDDDGGGYNDDVDEEDKLWEEEQFRKGLGKRMDDGSAAAVRADVVPVIAQSAQHYNFVAPTAYSAVPSASVIPGVGGVMGAMPSALDVMHVSQQAEVAKKAMKENLSRLKESHGRTIQSLNETDQNLSASLLNITDLENSLVLADEKYRFMQKLQNYVTNICDFLQHKASYIEELEEQMKKLHEDRTSAISGRRDTNNDDEMMEIEAAVKAAMSVFSRKGSNNMEAAKNAAQDAFAAVRKQRDLPIKLDEFGRDLNLEKRLKMKVRAESRQSRRSQAFDYNKMASMDLDDHKIEGESSTDESDSESQAYQSQRDLLLQAADEIFSDACEEYGQLSLVKRRFEEWKSEYSKSYNDAYISLSLPLIFSPYVRLELLRWDPLHKGLDFQEMKWYKLLFTYGLPEDGKDFVNEDSDVDLVPNLVEKVALPILHYEISHCWDMLSQQETANAISATKLIVQHLSHESEALADLLVSIRTRLADAVAKLTVPTWSPPILAAVPDAARVAAYRFGVSVRLLRNICSWKDIFAMPVLEKLALDELLCGKVLPHFRSISENVHDAITRTERVIASLSGVWAGPNVVGDRSQKLQPLVTYVLSLGRILEKRNVSESDTSNLARRLKKILVDLNEYDHARNMARTFRLKEAL</sequence>
<evidence type="ECO:0000256" key="4">
    <source>
        <dbReference type="SAM" id="Coils"/>
    </source>
</evidence>
<comment type="subcellular location">
    <subcellularLocation>
        <location evidence="1">Nucleus</location>
    </subcellularLocation>
</comment>
<comment type="similarity">
    <text evidence="2">Belongs to the GCF family.</text>
</comment>
<evidence type="ECO:0000256" key="3">
    <source>
        <dbReference type="ARBA" id="ARBA00023242"/>
    </source>
</evidence>
<evidence type="ECO:0000256" key="2">
    <source>
        <dbReference type="ARBA" id="ARBA00010801"/>
    </source>
</evidence>
<feature type="region of interest" description="Disordered" evidence="5">
    <location>
        <begin position="303"/>
        <end position="324"/>
    </location>
</feature>
<keyword evidence="3" id="KW-0539">Nucleus</keyword>
<feature type="compositionally biased region" description="Basic and acidic residues" evidence="5">
    <location>
        <begin position="1"/>
        <end position="14"/>
    </location>
</feature>
<dbReference type="GO" id="GO:0003677">
    <property type="term" value="F:DNA binding"/>
    <property type="evidence" value="ECO:0007669"/>
    <property type="project" value="InterPro"/>
</dbReference>
<dbReference type="Pfam" id="PF07842">
    <property type="entry name" value="GCFC"/>
    <property type="match status" value="1"/>
</dbReference>
<protein>
    <recommendedName>
        <fullName evidence="6">GCF C-terminal domain-containing protein</fullName>
    </recommendedName>
</protein>
<dbReference type="EMBL" id="JAYWIO010000003">
    <property type="protein sequence ID" value="KAK7275191.1"/>
    <property type="molecule type" value="Genomic_DNA"/>
</dbReference>
<evidence type="ECO:0000256" key="1">
    <source>
        <dbReference type="ARBA" id="ARBA00004123"/>
    </source>
</evidence>
<feature type="compositionally biased region" description="Polar residues" evidence="5">
    <location>
        <begin position="16"/>
        <end position="28"/>
    </location>
</feature>
<evidence type="ECO:0000313" key="8">
    <source>
        <dbReference type="Proteomes" id="UP001372338"/>
    </source>
</evidence>
<keyword evidence="4" id="KW-0175">Coiled coil</keyword>
<evidence type="ECO:0000256" key="5">
    <source>
        <dbReference type="SAM" id="MobiDB-lite"/>
    </source>
</evidence>
<dbReference type="GO" id="GO:0000398">
    <property type="term" value="P:mRNA splicing, via spliceosome"/>
    <property type="evidence" value="ECO:0007669"/>
    <property type="project" value="InterPro"/>
</dbReference>
<feature type="compositionally biased region" description="Low complexity" evidence="5">
    <location>
        <begin position="48"/>
        <end position="68"/>
    </location>
</feature>
<feature type="region of interest" description="Disordered" evidence="5">
    <location>
        <begin position="1"/>
        <end position="143"/>
    </location>
</feature>
<name>A0AAN9FIM6_CROPI</name>
<dbReference type="AlphaFoldDB" id="A0AAN9FIM6"/>
<organism evidence="7 8">
    <name type="scientific">Crotalaria pallida</name>
    <name type="common">Smooth rattlebox</name>
    <name type="synonym">Crotalaria striata</name>
    <dbReference type="NCBI Taxonomy" id="3830"/>
    <lineage>
        <taxon>Eukaryota</taxon>
        <taxon>Viridiplantae</taxon>
        <taxon>Streptophyta</taxon>
        <taxon>Embryophyta</taxon>
        <taxon>Tracheophyta</taxon>
        <taxon>Spermatophyta</taxon>
        <taxon>Magnoliopsida</taxon>
        <taxon>eudicotyledons</taxon>
        <taxon>Gunneridae</taxon>
        <taxon>Pentapetalae</taxon>
        <taxon>rosids</taxon>
        <taxon>fabids</taxon>
        <taxon>Fabales</taxon>
        <taxon>Fabaceae</taxon>
        <taxon>Papilionoideae</taxon>
        <taxon>50 kb inversion clade</taxon>
        <taxon>genistoids sensu lato</taxon>
        <taxon>core genistoids</taxon>
        <taxon>Crotalarieae</taxon>
        <taxon>Crotalaria</taxon>
    </lineage>
</organism>
<feature type="domain" description="GCF C-terminal" evidence="6">
    <location>
        <begin position="646"/>
        <end position="848"/>
    </location>
</feature>
<proteinExistence type="inferred from homology"/>
<feature type="region of interest" description="Disordered" evidence="5">
    <location>
        <begin position="599"/>
        <end position="621"/>
    </location>
</feature>
<dbReference type="PANTHER" id="PTHR12214:SF0">
    <property type="entry name" value="LD29489P"/>
    <property type="match status" value="1"/>
</dbReference>
<feature type="compositionally biased region" description="Basic and acidic residues" evidence="5">
    <location>
        <begin position="200"/>
        <end position="218"/>
    </location>
</feature>
<reference evidence="7 8" key="1">
    <citation type="submission" date="2024-01" db="EMBL/GenBank/DDBJ databases">
        <title>The genomes of 5 underutilized Papilionoideae crops provide insights into root nodulation and disease resistanc.</title>
        <authorList>
            <person name="Yuan L."/>
        </authorList>
    </citation>
    <scope>NUCLEOTIDE SEQUENCE [LARGE SCALE GENOMIC DNA]</scope>
    <source>
        <strain evidence="7">ZHUSHIDOU_FW_LH</strain>
        <tissue evidence="7">Leaf</tissue>
    </source>
</reference>
<keyword evidence="8" id="KW-1185">Reference proteome</keyword>
<evidence type="ECO:0000259" key="6">
    <source>
        <dbReference type="Pfam" id="PF07842"/>
    </source>
</evidence>
<dbReference type="InterPro" id="IPR022783">
    <property type="entry name" value="GCFC_dom"/>
</dbReference>
<feature type="region of interest" description="Disordered" evidence="5">
    <location>
        <begin position="161"/>
        <end position="271"/>
    </location>
</feature>
<dbReference type="GO" id="GO:0005634">
    <property type="term" value="C:nucleus"/>
    <property type="evidence" value="ECO:0007669"/>
    <property type="project" value="UniProtKB-SubCell"/>
</dbReference>
<evidence type="ECO:0000313" key="7">
    <source>
        <dbReference type="EMBL" id="KAK7275191.1"/>
    </source>
</evidence>
<dbReference type="Proteomes" id="UP001372338">
    <property type="component" value="Unassembled WGS sequence"/>
</dbReference>
<dbReference type="PANTHER" id="PTHR12214">
    <property type="entry name" value="GC-RICH SEQUENCE DNA-BINDING FACTOR"/>
    <property type="match status" value="1"/>
</dbReference>
<accession>A0AAN9FIM6</accession>
<feature type="compositionally biased region" description="Low complexity" evidence="5">
    <location>
        <begin position="164"/>
        <end position="176"/>
    </location>
</feature>
<feature type="compositionally biased region" description="Low complexity" evidence="5">
    <location>
        <begin position="93"/>
        <end position="120"/>
    </location>
</feature>
<feature type="coiled-coil region" evidence="4">
    <location>
        <begin position="475"/>
        <end position="502"/>
    </location>
</feature>
<gene>
    <name evidence="7" type="ORF">RIF29_16300</name>
</gene>